<dbReference type="STRING" id="105231.A0A1Y1HK11"/>
<dbReference type="SUPFAM" id="SSF51735">
    <property type="entry name" value="NAD(P)-binding Rossmann-fold domains"/>
    <property type="match status" value="1"/>
</dbReference>
<dbReference type="Proteomes" id="UP000054558">
    <property type="component" value="Unassembled WGS sequence"/>
</dbReference>
<evidence type="ECO:0000313" key="5">
    <source>
        <dbReference type="Proteomes" id="UP000054558"/>
    </source>
</evidence>
<evidence type="ECO:0000313" key="4">
    <source>
        <dbReference type="EMBL" id="GAQ78894.1"/>
    </source>
</evidence>
<dbReference type="OrthoDB" id="1870722at2759"/>
<dbReference type="Pfam" id="PF18511">
    <property type="entry name" value="F-box_5"/>
    <property type="match status" value="1"/>
</dbReference>
<protein>
    <recommendedName>
        <fullName evidence="3">F-box domain-containing protein</fullName>
    </recommendedName>
</protein>
<dbReference type="Gene3D" id="3.40.50.720">
    <property type="entry name" value="NAD(P)-binding Rossmann-like Domain"/>
    <property type="match status" value="1"/>
</dbReference>
<keyword evidence="2" id="KW-0521">NADP</keyword>
<dbReference type="Gene3D" id="3.80.10.10">
    <property type="entry name" value="Ribonuclease Inhibitor"/>
    <property type="match status" value="2"/>
</dbReference>
<feature type="domain" description="F-box" evidence="3">
    <location>
        <begin position="1"/>
        <end position="33"/>
    </location>
</feature>
<accession>A0A1Y1HK11</accession>
<dbReference type="PROSITE" id="PS50181">
    <property type="entry name" value="FBOX"/>
    <property type="match status" value="1"/>
</dbReference>
<dbReference type="SUPFAM" id="SSF52047">
    <property type="entry name" value="RNI-like"/>
    <property type="match status" value="1"/>
</dbReference>
<dbReference type="EMBL" id="DF236969">
    <property type="protein sequence ID" value="GAQ78894.1"/>
    <property type="molecule type" value="Genomic_DNA"/>
</dbReference>
<dbReference type="SMART" id="SM00367">
    <property type="entry name" value="LRR_CC"/>
    <property type="match status" value="7"/>
</dbReference>
<dbReference type="SUPFAM" id="SSF81383">
    <property type="entry name" value="F-box domain"/>
    <property type="match status" value="1"/>
</dbReference>
<dbReference type="PANTHER" id="PTHR42748:SF7">
    <property type="entry name" value="NMRA LIKE REDOX SENSOR 1-RELATED"/>
    <property type="match status" value="1"/>
</dbReference>
<evidence type="ECO:0000256" key="2">
    <source>
        <dbReference type="ARBA" id="ARBA00022857"/>
    </source>
</evidence>
<dbReference type="InterPro" id="IPR036047">
    <property type="entry name" value="F-box-like_dom_sf"/>
</dbReference>
<dbReference type="Pfam" id="PF05368">
    <property type="entry name" value="NmrA"/>
    <property type="match status" value="1"/>
</dbReference>
<organism evidence="4 5">
    <name type="scientific">Klebsormidium nitens</name>
    <name type="common">Green alga</name>
    <name type="synonym">Ulothrix nitens</name>
    <dbReference type="NCBI Taxonomy" id="105231"/>
    <lineage>
        <taxon>Eukaryota</taxon>
        <taxon>Viridiplantae</taxon>
        <taxon>Streptophyta</taxon>
        <taxon>Klebsormidiophyceae</taxon>
        <taxon>Klebsormidiales</taxon>
        <taxon>Klebsormidiaceae</taxon>
        <taxon>Klebsormidium</taxon>
    </lineage>
</organism>
<dbReference type="Gene3D" id="1.20.1280.50">
    <property type="match status" value="1"/>
</dbReference>
<gene>
    <name evidence="4" type="ORF">KFL_000200460</name>
</gene>
<dbReference type="SMART" id="SM00256">
    <property type="entry name" value="FBOX"/>
    <property type="match status" value="1"/>
</dbReference>
<dbReference type="CDD" id="cd05251">
    <property type="entry name" value="NmrA_like_SDR_a"/>
    <property type="match status" value="1"/>
</dbReference>
<dbReference type="InterPro" id="IPR051164">
    <property type="entry name" value="NmrA-like_oxidored"/>
</dbReference>
<name>A0A1Y1HK11_KLENI</name>
<keyword evidence="5" id="KW-1185">Reference proteome</keyword>
<dbReference type="InterPro" id="IPR036291">
    <property type="entry name" value="NAD(P)-bd_dom_sf"/>
</dbReference>
<dbReference type="InterPro" id="IPR032675">
    <property type="entry name" value="LRR_dom_sf"/>
</dbReference>
<dbReference type="InterPro" id="IPR001810">
    <property type="entry name" value="F-box_dom"/>
</dbReference>
<proteinExistence type="inferred from homology"/>
<dbReference type="Pfam" id="PF25372">
    <property type="entry name" value="DUF7885"/>
    <property type="match status" value="1"/>
</dbReference>
<dbReference type="InterPro" id="IPR008030">
    <property type="entry name" value="NmrA-like"/>
</dbReference>
<dbReference type="InterPro" id="IPR041567">
    <property type="entry name" value="COI1_F-box"/>
</dbReference>
<evidence type="ECO:0000259" key="3">
    <source>
        <dbReference type="PROSITE" id="PS50181"/>
    </source>
</evidence>
<reference evidence="4 5" key="1">
    <citation type="journal article" date="2014" name="Nat. Commun.">
        <title>Klebsormidium flaccidum genome reveals primary factors for plant terrestrial adaptation.</title>
        <authorList>
            <person name="Hori K."/>
            <person name="Maruyama F."/>
            <person name="Fujisawa T."/>
            <person name="Togashi T."/>
            <person name="Yamamoto N."/>
            <person name="Seo M."/>
            <person name="Sato S."/>
            <person name="Yamada T."/>
            <person name="Mori H."/>
            <person name="Tajima N."/>
            <person name="Moriyama T."/>
            <person name="Ikeuchi M."/>
            <person name="Watanabe M."/>
            <person name="Wada H."/>
            <person name="Kobayashi K."/>
            <person name="Saito M."/>
            <person name="Masuda T."/>
            <person name="Sasaki-Sekimoto Y."/>
            <person name="Mashiguchi K."/>
            <person name="Awai K."/>
            <person name="Shimojima M."/>
            <person name="Masuda S."/>
            <person name="Iwai M."/>
            <person name="Nobusawa T."/>
            <person name="Narise T."/>
            <person name="Kondo S."/>
            <person name="Saito H."/>
            <person name="Sato R."/>
            <person name="Murakawa M."/>
            <person name="Ihara Y."/>
            <person name="Oshima-Yamada Y."/>
            <person name="Ohtaka K."/>
            <person name="Satoh M."/>
            <person name="Sonobe K."/>
            <person name="Ishii M."/>
            <person name="Ohtani R."/>
            <person name="Kanamori-Sato M."/>
            <person name="Honoki R."/>
            <person name="Miyazaki D."/>
            <person name="Mochizuki H."/>
            <person name="Umetsu J."/>
            <person name="Higashi K."/>
            <person name="Shibata D."/>
            <person name="Kamiya Y."/>
            <person name="Sato N."/>
            <person name="Nakamura Y."/>
            <person name="Tabata S."/>
            <person name="Ida S."/>
            <person name="Kurokawa K."/>
            <person name="Ohta H."/>
        </authorList>
    </citation>
    <scope>NUCLEOTIDE SEQUENCE [LARGE SCALE GENOMIC DNA]</scope>
    <source>
        <strain evidence="4 5">NIES-2285</strain>
    </source>
</reference>
<dbReference type="CDD" id="cd22159">
    <property type="entry name" value="F-box_AtTIR1-like"/>
    <property type="match status" value="1"/>
</dbReference>
<dbReference type="InterPro" id="IPR057207">
    <property type="entry name" value="FBXL15_LRR"/>
</dbReference>
<sequence length="696" mass="77975">MASQLPPDVLRKIFRRLTGKRRKAASLVCREWYLAEADTRRHLKVSDSDHVTRLVSRYPALTDLDVRSCGMDITDGLLEEFLPGCQGLEILNLGQKRFTEEYREIMEEVHPALVREGEAGRLLTDDGLDTLGANCRRLKYLSLAYRSEVTGRGLESVTRGCCELRVLNLTYCKRVDDRALAAIGTLTKLRKLFLVGCAMFSDEGLVSLSRGPAAETLECLEIKDCNQLGERGLESIASLTRLRVLDLEDCSPGLKDPVVAKIAKGCPDLESLNLANCQWVTDEGVTSLWKGCRRLTNLCLSNLEAITDRAISELAENLAGLRCLSVDGCLPIIALGFPKLLQCLSREVVWRSYQQQQDCAYVLAIIDSRLRALFRLLRIAKMAEDKPLVTVFGATGLQGKSVVKALIKSGKYRVRGVSRQNPNCEKLKPLRELGAEPFQADQKHKDQVVAACDGAYSVYNVTDSSALGPHEVEVGTAVAEGAKEARVTHFVWSTLPNVEEQSGGKYDVPVFTNKAKVDPVVRKQRFKYHTFVMPASYYQNWGMIPGLVKTRPDGTVTFTVPLDENTRHTGYDVSDTGPAVVTILEHPEEWHDKHVPLAGYHAPFKKWIKDFSRVTGKKAVLERVPDDEAAIKGSERNGKKVRRIPSVQNQITLFAWFREFSYYGDFYITLGRRAYPGMKDWPEWLRESGWKGETLL</sequence>
<comment type="similarity">
    <text evidence="1">Belongs to the NmrA-type oxidoreductase family.</text>
</comment>
<evidence type="ECO:0000256" key="1">
    <source>
        <dbReference type="ARBA" id="ARBA00006328"/>
    </source>
</evidence>
<dbReference type="InterPro" id="IPR006553">
    <property type="entry name" value="Leu-rich_rpt_Cys-con_subtyp"/>
</dbReference>
<dbReference type="PANTHER" id="PTHR42748">
    <property type="entry name" value="NITROGEN METABOLITE REPRESSION PROTEIN NMRA FAMILY MEMBER"/>
    <property type="match status" value="1"/>
</dbReference>
<dbReference type="Gene3D" id="3.90.25.10">
    <property type="entry name" value="UDP-galactose 4-epimerase, domain 1"/>
    <property type="match status" value="1"/>
</dbReference>
<dbReference type="AlphaFoldDB" id="A0A1Y1HK11"/>